<dbReference type="Gramene" id="TRITD6Av1G021670.1">
    <property type="protein sequence ID" value="TRITD6Av1G021670.1"/>
    <property type="gene ID" value="TRITD6Av1G021670"/>
</dbReference>
<protein>
    <recommendedName>
        <fullName evidence="2">Transposase MuDR plant domain-containing protein</fullName>
    </recommendedName>
</protein>
<dbReference type="Proteomes" id="UP000324705">
    <property type="component" value="Chromosome 6A"/>
</dbReference>
<keyword evidence="4" id="KW-1185">Reference proteome</keyword>
<evidence type="ECO:0000313" key="3">
    <source>
        <dbReference type="EMBL" id="VAI42917.1"/>
    </source>
</evidence>
<evidence type="ECO:0000256" key="1">
    <source>
        <dbReference type="SAM" id="MobiDB-lite"/>
    </source>
</evidence>
<organism evidence="3 4">
    <name type="scientific">Triticum turgidum subsp. durum</name>
    <name type="common">Durum wheat</name>
    <name type="synonym">Triticum durum</name>
    <dbReference type="NCBI Taxonomy" id="4567"/>
    <lineage>
        <taxon>Eukaryota</taxon>
        <taxon>Viridiplantae</taxon>
        <taxon>Streptophyta</taxon>
        <taxon>Embryophyta</taxon>
        <taxon>Tracheophyta</taxon>
        <taxon>Spermatophyta</taxon>
        <taxon>Magnoliopsida</taxon>
        <taxon>Liliopsida</taxon>
        <taxon>Poales</taxon>
        <taxon>Poaceae</taxon>
        <taxon>BOP clade</taxon>
        <taxon>Pooideae</taxon>
        <taxon>Triticodae</taxon>
        <taxon>Triticeae</taxon>
        <taxon>Triticinae</taxon>
        <taxon>Triticum</taxon>
    </lineage>
</organism>
<proteinExistence type="predicted"/>
<sequence>MWGEEEKVKMLVEVHTKPAKKSAAKRANKPTKEPAAKKPKKAPVEKAPKILKSAMDDVLCSATSSVVVDNANEEALEVVQSMASQTSAFVDNDINFATCDVVQPNMPSISDIAESNEQCGSSVVLDIEPPIDWSLIEIAPPNEDEVDVPVTEENMCDFLGIEEDETHEAPSSPPSEDAYLTDEEDQQLLTEAAIPVDDKIAQEEEIAYDKENPRMYVGALFPSMEEFRMAIKQYAINNEIDIWGYKTDKKRYLGLCRGIKCPWRITARLRADKKTIRYYFS</sequence>
<evidence type="ECO:0000313" key="4">
    <source>
        <dbReference type="Proteomes" id="UP000324705"/>
    </source>
</evidence>
<name>A0A9R0XTQ1_TRITD</name>
<reference evidence="3 4" key="1">
    <citation type="submission" date="2017-09" db="EMBL/GenBank/DDBJ databases">
        <authorList>
            <consortium name="International Durum Wheat Genome Sequencing Consortium (IDWGSC)"/>
            <person name="Milanesi L."/>
        </authorList>
    </citation>
    <scope>NUCLEOTIDE SEQUENCE [LARGE SCALE GENOMIC DNA]</scope>
    <source>
        <strain evidence="4">cv. Svevo</strain>
    </source>
</reference>
<gene>
    <name evidence="3" type="ORF">TRITD_6Av1G021670</name>
</gene>
<evidence type="ECO:0000259" key="2">
    <source>
        <dbReference type="Pfam" id="PF03108"/>
    </source>
</evidence>
<feature type="compositionally biased region" description="Basic residues" evidence="1">
    <location>
        <begin position="17"/>
        <end position="29"/>
    </location>
</feature>
<feature type="compositionally biased region" description="Basic and acidic residues" evidence="1">
    <location>
        <begin position="30"/>
        <end position="46"/>
    </location>
</feature>
<dbReference type="EMBL" id="LT934121">
    <property type="protein sequence ID" value="VAI42917.1"/>
    <property type="molecule type" value="Genomic_DNA"/>
</dbReference>
<dbReference type="AlphaFoldDB" id="A0A9R0XTQ1"/>
<feature type="region of interest" description="Disordered" evidence="1">
    <location>
        <begin position="15"/>
        <end position="46"/>
    </location>
</feature>
<accession>A0A9R0XTQ1</accession>
<feature type="domain" description="Transposase MuDR plant" evidence="2">
    <location>
        <begin position="214"/>
        <end position="276"/>
    </location>
</feature>
<dbReference type="Pfam" id="PF03108">
    <property type="entry name" value="DBD_Tnp_Mut"/>
    <property type="match status" value="1"/>
</dbReference>
<dbReference type="InterPro" id="IPR004332">
    <property type="entry name" value="Transposase_MuDR"/>
</dbReference>